<proteinExistence type="predicted"/>
<reference evidence="1 2" key="1">
    <citation type="submission" date="2024-08" db="EMBL/GenBank/DDBJ databases">
        <title>Insights into the chromosomal genome structure of Flemingia macrophylla.</title>
        <authorList>
            <person name="Ding Y."/>
            <person name="Zhao Y."/>
            <person name="Bi W."/>
            <person name="Wu M."/>
            <person name="Zhao G."/>
            <person name="Gong Y."/>
            <person name="Li W."/>
            <person name="Zhang P."/>
        </authorList>
    </citation>
    <scope>NUCLEOTIDE SEQUENCE [LARGE SCALE GENOMIC DNA]</scope>
    <source>
        <strain evidence="1">DYQJB</strain>
        <tissue evidence="1">Leaf</tissue>
    </source>
</reference>
<gene>
    <name evidence="1" type="ORF">Fmac_008603</name>
</gene>
<evidence type="ECO:0000313" key="2">
    <source>
        <dbReference type="Proteomes" id="UP001603857"/>
    </source>
</evidence>
<evidence type="ECO:0000313" key="1">
    <source>
        <dbReference type="EMBL" id="KAL2340663.1"/>
    </source>
</evidence>
<comment type="caution">
    <text evidence="1">The sequence shown here is derived from an EMBL/GenBank/DDBJ whole genome shotgun (WGS) entry which is preliminary data.</text>
</comment>
<dbReference type="AlphaFoldDB" id="A0ABD1MXW2"/>
<name>A0ABD1MXW2_9FABA</name>
<protein>
    <submittedName>
        <fullName evidence="1">Uncharacterized protein</fullName>
    </submittedName>
</protein>
<dbReference type="Proteomes" id="UP001603857">
    <property type="component" value="Unassembled WGS sequence"/>
</dbReference>
<accession>A0ABD1MXW2</accession>
<dbReference type="EMBL" id="JBGMDY010000003">
    <property type="protein sequence ID" value="KAL2340663.1"/>
    <property type="molecule type" value="Genomic_DNA"/>
</dbReference>
<keyword evidence="2" id="KW-1185">Reference proteome</keyword>
<organism evidence="1 2">
    <name type="scientific">Flemingia macrophylla</name>
    <dbReference type="NCBI Taxonomy" id="520843"/>
    <lineage>
        <taxon>Eukaryota</taxon>
        <taxon>Viridiplantae</taxon>
        <taxon>Streptophyta</taxon>
        <taxon>Embryophyta</taxon>
        <taxon>Tracheophyta</taxon>
        <taxon>Spermatophyta</taxon>
        <taxon>Magnoliopsida</taxon>
        <taxon>eudicotyledons</taxon>
        <taxon>Gunneridae</taxon>
        <taxon>Pentapetalae</taxon>
        <taxon>rosids</taxon>
        <taxon>fabids</taxon>
        <taxon>Fabales</taxon>
        <taxon>Fabaceae</taxon>
        <taxon>Papilionoideae</taxon>
        <taxon>50 kb inversion clade</taxon>
        <taxon>NPAAA clade</taxon>
        <taxon>indigoferoid/millettioid clade</taxon>
        <taxon>Phaseoleae</taxon>
        <taxon>Flemingia</taxon>
    </lineage>
</organism>
<sequence>MCDADHNLKPCFAIGSAAAPAISPPPIRASSNIKNHILLPLILKNSHNDLQSNLSVTLTIGFVGGQLG</sequence>